<protein>
    <submittedName>
        <fullName evidence="1">Uncharacterized protein</fullName>
    </submittedName>
</protein>
<comment type="caution">
    <text evidence="1">The sequence shown here is derived from an EMBL/GenBank/DDBJ whole genome shotgun (WGS) entry which is preliminary data.</text>
</comment>
<gene>
    <name evidence="1" type="ORF">GOODEAATRI_027476</name>
</gene>
<name>A0ABV0PHN3_9TELE</name>
<keyword evidence="2" id="KW-1185">Reference proteome</keyword>
<sequence length="114" mass="13243">MEETKRNWVERLDIVTLSMRITPSAQGGLTPFEIIHGRPYYILDLDKELKDPQPDGMLADYMRKTLKSREIQSANNLPNDVFDTPQTSSDVKEGDWLFSQLPLLLGYIKYIVRR</sequence>
<dbReference type="Proteomes" id="UP001476798">
    <property type="component" value="Unassembled WGS sequence"/>
</dbReference>
<evidence type="ECO:0000313" key="1">
    <source>
        <dbReference type="EMBL" id="MEQ2182948.1"/>
    </source>
</evidence>
<organism evidence="1 2">
    <name type="scientific">Goodea atripinnis</name>
    <dbReference type="NCBI Taxonomy" id="208336"/>
    <lineage>
        <taxon>Eukaryota</taxon>
        <taxon>Metazoa</taxon>
        <taxon>Chordata</taxon>
        <taxon>Craniata</taxon>
        <taxon>Vertebrata</taxon>
        <taxon>Euteleostomi</taxon>
        <taxon>Actinopterygii</taxon>
        <taxon>Neopterygii</taxon>
        <taxon>Teleostei</taxon>
        <taxon>Neoteleostei</taxon>
        <taxon>Acanthomorphata</taxon>
        <taxon>Ovalentaria</taxon>
        <taxon>Atherinomorphae</taxon>
        <taxon>Cyprinodontiformes</taxon>
        <taxon>Goodeidae</taxon>
        <taxon>Goodea</taxon>
    </lineage>
</organism>
<reference evidence="1 2" key="1">
    <citation type="submission" date="2021-06" db="EMBL/GenBank/DDBJ databases">
        <authorList>
            <person name="Palmer J.M."/>
        </authorList>
    </citation>
    <scope>NUCLEOTIDE SEQUENCE [LARGE SCALE GENOMIC DNA]</scope>
    <source>
        <strain evidence="1 2">GA_2019</strain>
        <tissue evidence="1">Muscle</tissue>
    </source>
</reference>
<proteinExistence type="predicted"/>
<evidence type="ECO:0000313" key="2">
    <source>
        <dbReference type="Proteomes" id="UP001476798"/>
    </source>
</evidence>
<dbReference type="EMBL" id="JAHRIO010073570">
    <property type="protein sequence ID" value="MEQ2182948.1"/>
    <property type="molecule type" value="Genomic_DNA"/>
</dbReference>
<accession>A0ABV0PHN3</accession>